<dbReference type="EMBL" id="JARUJP010000010">
    <property type="protein sequence ID" value="MDW8801496.1"/>
    <property type="molecule type" value="Genomic_DNA"/>
</dbReference>
<feature type="compositionally biased region" description="Low complexity" evidence="1">
    <location>
        <begin position="34"/>
        <end position="72"/>
    </location>
</feature>
<comment type="caution">
    <text evidence="2">The sequence shown here is derived from an EMBL/GenBank/DDBJ whole genome shotgun (WGS) entry which is preliminary data.</text>
</comment>
<dbReference type="Pfam" id="PF14172">
    <property type="entry name" value="DUF4309"/>
    <property type="match status" value="1"/>
</dbReference>
<protein>
    <submittedName>
        <fullName evidence="2">YjgB family protein</fullName>
    </submittedName>
</protein>
<evidence type="ECO:0000313" key="2">
    <source>
        <dbReference type="EMBL" id="MDW8801496.1"/>
    </source>
</evidence>
<dbReference type="PROSITE" id="PS51257">
    <property type="entry name" value="PROKAR_LIPOPROTEIN"/>
    <property type="match status" value="1"/>
</dbReference>
<organism evidence="2 3">
    <name type="scientific">Clostridium tanneri</name>
    <dbReference type="NCBI Taxonomy" id="3037988"/>
    <lineage>
        <taxon>Bacteria</taxon>
        <taxon>Bacillati</taxon>
        <taxon>Bacillota</taxon>
        <taxon>Clostridia</taxon>
        <taxon>Eubacteriales</taxon>
        <taxon>Clostridiaceae</taxon>
        <taxon>Clostridium</taxon>
    </lineage>
</organism>
<reference evidence="2 3" key="1">
    <citation type="submission" date="2023-04" db="EMBL/GenBank/DDBJ databases">
        <title>Clostridium tannerae sp. nov., isolated from the fecal material of an alpaca.</title>
        <authorList>
            <person name="Miller S."/>
            <person name="Hendry M."/>
            <person name="King J."/>
            <person name="Sankaranarayanan K."/>
            <person name="Lawson P.A."/>
        </authorList>
    </citation>
    <scope>NUCLEOTIDE SEQUENCE [LARGE SCALE GENOMIC DNA]</scope>
    <source>
        <strain evidence="2 3">A1-XYC3</strain>
    </source>
</reference>
<dbReference type="RefSeq" id="WP_318798071.1">
    <property type="nucleotide sequence ID" value="NZ_JARUJP010000010.1"/>
</dbReference>
<feature type="region of interest" description="Disordered" evidence="1">
    <location>
        <begin position="34"/>
        <end position="81"/>
    </location>
</feature>
<proteinExistence type="predicted"/>
<keyword evidence="3" id="KW-1185">Reference proteome</keyword>
<evidence type="ECO:0000256" key="1">
    <source>
        <dbReference type="SAM" id="MobiDB-lite"/>
    </source>
</evidence>
<evidence type="ECO:0000313" key="3">
    <source>
        <dbReference type="Proteomes" id="UP001281656"/>
    </source>
</evidence>
<gene>
    <name evidence="2" type="ORF">P8V03_10060</name>
</gene>
<accession>A0ABU4JTR1</accession>
<dbReference type="Proteomes" id="UP001281656">
    <property type="component" value="Unassembled WGS sequence"/>
</dbReference>
<sequence>MFLWKKGFSIKLIIASIVFITLMTGCSKFTKQTENATGNTPNNNGTDINQSSDISDSASDTNTSSPNSNNASKESPAQDDSSKTILLNIMELAKEGKVVNCQFPAKTTVIDDIEKKWGKPDKSDWVSAAKGTYATYTKHNLAFGFNKGSQIFEVRSFDDKIKKVSLSKVKEVFGKPSYDVKVKGEEIIGYVVNNNFKILLVFPEPTSKNPNPLLSHYSVLYPKGTVNLMADDPGREW</sequence>
<name>A0ABU4JTR1_9CLOT</name>
<dbReference type="InterPro" id="IPR025453">
    <property type="entry name" value="DUF4309"/>
</dbReference>